<feature type="region of interest" description="Disordered" evidence="3">
    <location>
        <begin position="82"/>
        <end position="125"/>
    </location>
</feature>
<evidence type="ECO:0000313" key="4">
    <source>
        <dbReference type="EMBL" id="MCW6036138.1"/>
    </source>
</evidence>
<reference evidence="4 5" key="1">
    <citation type="submission" date="2021-08" db="EMBL/GenBank/DDBJ databases">
        <title>Draft genome sequence of Spirulina subsalsa with high tolerance to salinity and hype-accumulation of phycocyanin.</title>
        <authorList>
            <person name="Pei H."/>
            <person name="Jiang L."/>
        </authorList>
    </citation>
    <scope>NUCLEOTIDE SEQUENCE [LARGE SCALE GENOMIC DNA]</scope>
    <source>
        <strain evidence="4 5">FACHB-351</strain>
    </source>
</reference>
<dbReference type="CDD" id="cd22533">
    <property type="entry name" value="KH-II_YlqC-like"/>
    <property type="match status" value="1"/>
</dbReference>
<dbReference type="EMBL" id="JAIHOM010000029">
    <property type="protein sequence ID" value="MCW6036138.1"/>
    <property type="molecule type" value="Genomic_DNA"/>
</dbReference>
<dbReference type="InterPro" id="IPR020627">
    <property type="entry name" value="KhpA"/>
</dbReference>
<gene>
    <name evidence="4" type="ORF">K4A83_07615</name>
</gene>
<evidence type="ECO:0000256" key="1">
    <source>
        <dbReference type="ARBA" id="ARBA00022490"/>
    </source>
</evidence>
<sequence>MSPNYDQLVRYLVEPLLDNPESLSLNCELSRGNQKVLIRLAFDPEEQGKVFGRGGRNIEAIRMVLEAAASAVGQSARLEIYGSQNAHSSSSETSGPKRERNNRPPRSPRRSSPVSKPSPRRRSET</sequence>
<evidence type="ECO:0000313" key="5">
    <source>
        <dbReference type="Proteomes" id="UP001526426"/>
    </source>
</evidence>
<keyword evidence="1" id="KW-0963">Cytoplasm</keyword>
<proteinExistence type="predicted"/>
<organism evidence="4 5">
    <name type="scientific">Spirulina subsalsa FACHB-351</name>
    <dbReference type="NCBI Taxonomy" id="234711"/>
    <lineage>
        <taxon>Bacteria</taxon>
        <taxon>Bacillati</taxon>
        <taxon>Cyanobacteriota</taxon>
        <taxon>Cyanophyceae</taxon>
        <taxon>Spirulinales</taxon>
        <taxon>Spirulinaceae</taxon>
        <taxon>Spirulina</taxon>
    </lineage>
</organism>
<dbReference type="Pfam" id="PF13083">
    <property type="entry name" value="KH_KhpA-B"/>
    <property type="match status" value="1"/>
</dbReference>
<keyword evidence="2" id="KW-0694">RNA-binding</keyword>
<dbReference type="PANTHER" id="PTHR34654">
    <property type="entry name" value="UPF0109 PROTEIN SCO5592"/>
    <property type="match status" value="1"/>
</dbReference>
<dbReference type="Proteomes" id="UP001526426">
    <property type="component" value="Unassembled WGS sequence"/>
</dbReference>
<dbReference type="RefSeq" id="WP_265263880.1">
    <property type="nucleotide sequence ID" value="NZ_JAIHOM010000029.1"/>
</dbReference>
<keyword evidence="5" id="KW-1185">Reference proteome</keyword>
<protein>
    <submittedName>
        <fullName evidence="4">KH domain-containing protein</fullName>
    </submittedName>
</protein>
<feature type="compositionally biased region" description="Polar residues" evidence="3">
    <location>
        <begin position="82"/>
        <end position="94"/>
    </location>
</feature>
<evidence type="ECO:0000256" key="2">
    <source>
        <dbReference type="ARBA" id="ARBA00022884"/>
    </source>
</evidence>
<name>A0ABT3L3R2_9CYAN</name>
<dbReference type="PANTHER" id="PTHR34654:SF1">
    <property type="entry name" value="RNA-BINDING PROTEIN KHPA"/>
    <property type="match status" value="1"/>
</dbReference>
<accession>A0ABT3L3R2</accession>
<evidence type="ECO:0000256" key="3">
    <source>
        <dbReference type="SAM" id="MobiDB-lite"/>
    </source>
</evidence>
<comment type="caution">
    <text evidence="4">The sequence shown here is derived from an EMBL/GenBank/DDBJ whole genome shotgun (WGS) entry which is preliminary data.</text>
</comment>